<evidence type="ECO:0000256" key="14">
    <source>
        <dbReference type="ARBA" id="ARBA00023098"/>
    </source>
</evidence>
<feature type="transmembrane region" description="Helical" evidence="24">
    <location>
        <begin position="124"/>
        <end position="145"/>
    </location>
</feature>
<keyword evidence="15 24" id="KW-0472">Membrane</keyword>
<evidence type="ECO:0000256" key="5">
    <source>
        <dbReference type="ARBA" id="ARBA00010185"/>
    </source>
</evidence>
<feature type="transmembrane region" description="Helical" evidence="24">
    <location>
        <begin position="95"/>
        <end position="112"/>
    </location>
</feature>
<accession>L0DPY3</accession>
<evidence type="ECO:0000256" key="12">
    <source>
        <dbReference type="ARBA" id="ARBA00022695"/>
    </source>
</evidence>
<name>L0DPY3_SINAD</name>
<keyword evidence="13 24" id="KW-1133">Transmembrane helix</keyword>
<comment type="pathway">
    <text evidence="3">Phospholipid metabolism; CDP-diacylglycerol biosynthesis; CDP-diacylglycerol from sn-glycerol 3-phosphate: step 3/3.</text>
</comment>
<comment type="similarity">
    <text evidence="5">Belongs to the CDS family.</text>
</comment>
<evidence type="ECO:0000256" key="4">
    <source>
        <dbReference type="ARBA" id="ARBA00005189"/>
    </source>
</evidence>
<dbReference type="eggNOG" id="COG4589">
    <property type="taxonomic scope" value="Bacteria"/>
</dbReference>
<evidence type="ECO:0000256" key="13">
    <source>
        <dbReference type="ARBA" id="ARBA00022989"/>
    </source>
</evidence>
<feature type="transmembrane region" description="Helical" evidence="24">
    <location>
        <begin position="265"/>
        <end position="291"/>
    </location>
</feature>
<feature type="transmembrane region" description="Helical" evidence="24">
    <location>
        <begin position="199"/>
        <end position="220"/>
    </location>
</feature>
<feature type="transmembrane region" description="Helical" evidence="24">
    <location>
        <begin position="53"/>
        <end position="75"/>
    </location>
</feature>
<evidence type="ECO:0000256" key="21">
    <source>
        <dbReference type="ARBA" id="ARBA00032396"/>
    </source>
</evidence>
<keyword evidence="12" id="KW-0548">Nucleotidyltransferase</keyword>
<feature type="transmembrane region" description="Helical" evidence="24">
    <location>
        <begin position="157"/>
        <end position="178"/>
    </location>
</feature>
<protein>
    <recommendedName>
        <fullName evidence="7">Phosphatidate cytidylyltransferase</fullName>
        <ecNumber evidence="6">2.7.7.41</ecNumber>
    </recommendedName>
    <alternativeName>
        <fullName evidence="20">CDP-DAG synthase</fullName>
    </alternativeName>
    <alternativeName>
        <fullName evidence="22">CDP-DG synthase</fullName>
    </alternativeName>
    <alternativeName>
        <fullName evidence="18">CDP-diacylglycerol synthase</fullName>
    </alternativeName>
    <alternativeName>
        <fullName evidence="21">CDP-diglyceride pyrophosphorylase</fullName>
    </alternativeName>
    <alternativeName>
        <fullName evidence="23">CDP-diglyceride synthase</fullName>
    </alternativeName>
    <alternativeName>
        <fullName evidence="19">CTP:phosphatidate cytidylyltransferase</fullName>
    </alternativeName>
</protein>
<evidence type="ECO:0000256" key="15">
    <source>
        <dbReference type="ARBA" id="ARBA00023136"/>
    </source>
</evidence>
<dbReference type="GO" id="GO:0016024">
    <property type="term" value="P:CDP-diacylglycerol biosynthetic process"/>
    <property type="evidence" value="ECO:0007669"/>
    <property type="project" value="TreeGrafter"/>
</dbReference>
<keyword evidence="14" id="KW-0443">Lipid metabolism</keyword>
<evidence type="ECO:0000256" key="3">
    <source>
        <dbReference type="ARBA" id="ARBA00005119"/>
    </source>
</evidence>
<sequence length="294" mass="30990">MVGALLLVLCLDEWFAPWFPVWFVLALIVMGSASLELVALLGETTIKPSGNTVFAGVITLVFANWAPHVTSHFLSTAAHGEFLGGYDPLGPVNDLGWPLLAFVAVVMGAFVVQSLQRQKPGETIAKIAGSIFAVAYLGLLGSFMIQLRWFHGAYHGILPLAFLVATSKGADTGAYTVGRIAGRHKLWPRISPNKTIEGAFGGLLFGVGAALITAVVARYLLHAPTLGWTAAAGFGVIVSSAAQFGDLMESMIKRECARKDASAAVPGFGGVLDVIDSLLFAAPVAFAYWLAFGP</sequence>
<evidence type="ECO:0000313" key="25">
    <source>
        <dbReference type="EMBL" id="AGA30870.1"/>
    </source>
</evidence>
<keyword evidence="9" id="KW-0444">Lipid biosynthesis</keyword>
<proteinExistence type="inferred from homology"/>
<evidence type="ECO:0000256" key="18">
    <source>
        <dbReference type="ARBA" id="ARBA00029893"/>
    </source>
</evidence>
<dbReference type="Pfam" id="PF01148">
    <property type="entry name" value="CTP_transf_1"/>
    <property type="match status" value="1"/>
</dbReference>
<evidence type="ECO:0000256" key="9">
    <source>
        <dbReference type="ARBA" id="ARBA00022516"/>
    </source>
</evidence>
<dbReference type="STRING" id="886293.Sinac_6806"/>
<keyword evidence="8" id="KW-1003">Cell membrane</keyword>
<dbReference type="PANTHER" id="PTHR46382:SF1">
    <property type="entry name" value="PHOSPHATIDATE CYTIDYLYLTRANSFERASE"/>
    <property type="match status" value="1"/>
</dbReference>
<dbReference type="KEGG" id="saci:Sinac_6806"/>
<keyword evidence="26" id="KW-1185">Reference proteome</keyword>
<feature type="transmembrane region" description="Helical" evidence="24">
    <location>
        <begin position="20"/>
        <end position="41"/>
    </location>
</feature>
<keyword evidence="17" id="KW-1208">Phospholipid metabolism</keyword>
<evidence type="ECO:0000256" key="8">
    <source>
        <dbReference type="ARBA" id="ARBA00022475"/>
    </source>
</evidence>
<evidence type="ECO:0000256" key="20">
    <source>
        <dbReference type="ARBA" id="ARBA00032253"/>
    </source>
</evidence>
<comment type="subcellular location">
    <subcellularLocation>
        <location evidence="2">Cell membrane</location>
        <topology evidence="2">Multi-pass membrane protein</topology>
    </subcellularLocation>
</comment>
<dbReference type="EMBL" id="CP003364">
    <property type="protein sequence ID" value="AGA30870.1"/>
    <property type="molecule type" value="Genomic_DNA"/>
</dbReference>
<keyword evidence="16" id="KW-0594">Phospholipid biosynthesis</keyword>
<dbReference type="HOGENOM" id="CLU_037294_3_3_0"/>
<evidence type="ECO:0000256" key="1">
    <source>
        <dbReference type="ARBA" id="ARBA00001698"/>
    </source>
</evidence>
<dbReference type="GO" id="GO:0005886">
    <property type="term" value="C:plasma membrane"/>
    <property type="evidence" value="ECO:0007669"/>
    <property type="project" value="UniProtKB-SubCell"/>
</dbReference>
<comment type="pathway">
    <text evidence="4">Lipid metabolism.</text>
</comment>
<dbReference type="Proteomes" id="UP000010798">
    <property type="component" value="Chromosome"/>
</dbReference>
<evidence type="ECO:0000256" key="19">
    <source>
        <dbReference type="ARBA" id="ARBA00031825"/>
    </source>
</evidence>
<evidence type="ECO:0000256" key="17">
    <source>
        <dbReference type="ARBA" id="ARBA00023264"/>
    </source>
</evidence>
<organism evidence="25 26">
    <name type="scientific">Singulisphaera acidiphila (strain ATCC BAA-1392 / DSM 18658 / VKM B-2454 / MOB10)</name>
    <dbReference type="NCBI Taxonomy" id="886293"/>
    <lineage>
        <taxon>Bacteria</taxon>
        <taxon>Pseudomonadati</taxon>
        <taxon>Planctomycetota</taxon>
        <taxon>Planctomycetia</taxon>
        <taxon>Isosphaerales</taxon>
        <taxon>Isosphaeraceae</taxon>
        <taxon>Singulisphaera</taxon>
    </lineage>
</organism>
<evidence type="ECO:0000256" key="16">
    <source>
        <dbReference type="ARBA" id="ARBA00023209"/>
    </source>
</evidence>
<evidence type="ECO:0000256" key="2">
    <source>
        <dbReference type="ARBA" id="ARBA00004651"/>
    </source>
</evidence>
<evidence type="ECO:0000256" key="22">
    <source>
        <dbReference type="ARBA" id="ARBA00032743"/>
    </source>
</evidence>
<dbReference type="AlphaFoldDB" id="L0DPY3"/>
<evidence type="ECO:0000256" key="24">
    <source>
        <dbReference type="SAM" id="Phobius"/>
    </source>
</evidence>
<evidence type="ECO:0000256" key="7">
    <source>
        <dbReference type="ARBA" id="ARBA00019373"/>
    </source>
</evidence>
<dbReference type="GO" id="GO:0004605">
    <property type="term" value="F:phosphatidate cytidylyltransferase activity"/>
    <property type="evidence" value="ECO:0007669"/>
    <property type="project" value="UniProtKB-EC"/>
</dbReference>
<evidence type="ECO:0000313" key="26">
    <source>
        <dbReference type="Proteomes" id="UP000010798"/>
    </source>
</evidence>
<reference evidence="25 26" key="1">
    <citation type="submission" date="2012-02" db="EMBL/GenBank/DDBJ databases">
        <title>Complete sequence of chromosome of Singulisphaera acidiphila DSM 18658.</title>
        <authorList>
            <consortium name="US DOE Joint Genome Institute (JGI-PGF)"/>
            <person name="Lucas S."/>
            <person name="Copeland A."/>
            <person name="Lapidus A."/>
            <person name="Glavina del Rio T."/>
            <person name="Dalin E."/>
            <person name="Tice H."/>
            <person name="Bruce D."/>
            <person name="Goodwin L."/>
            <person name="Pitluck S."/>
            <person name="Peters L."/>
            <person name="Ovchinnikova G."/>
            <person name="Chertkov O."/>
            <person name="Kyrpides N."/>
            <person name="Mavromatis K."/>
            <person name="Ivanova N."/>
            <person name="Brettin T."/>
            <person name="Detter J.C."/>
            <person name="Han C."/>
            <person name="Larimer F."/>
            <person name="Land M."/>
            <person name="Hauser L."/>
            <person name="Markowitz V."/>
            <person name="Cheng J.-F."/>
            <person name="Hugenholtz P."/>
            <person name="Woyke T."/>
            <person name="Wu D."/>
            <person name="Tindall B."/>
            <person name="Pomrenke H."/>
            <person name="Brambilla E."/>
            <person name="Klenk H.-P."/>
            <person name="Eisen J.A."/>
        </authorList>
    </citation>
    <scope>NUCLEOTIDE SEQUENCE [LARGE SCALE GENOMIC DNA]</scope>
    <source>
        <strain evidence="26">ATCC BAA-1392 / DSM 18658 / VKM B-2454 / MOB10</strain>
    </source>
</reference>
<keyword evidence="10" id="KW-0808">Transferase</keyword>
<gene>
    <name evidence="25" type="ordered locus">Sinac_6806</name>
</gene>
<dbReference type="EC" id="2.7.7.41" evidence="6"/>
<dbReference type="PANTHER" id="PTHR46382">
    <property type="entry name" value="PHOSPHATIDATE CYTIDYLYLTRANSFERASE"/>
    <property type="match status" value="1"/>
</dbReference>
<evidence type="ECO:0000256" key="10">
    <source>
        <dbReference type="ARBA" id="ARBA00022679"/>
    </source>
</evidence>
<keyword evidence="11 24" id="KW-0812">Transmembrane</keyword>
<evidence type="ECO:0000256" key="11">
    <source>
        <dbReference type="ARBA" id="ARBA00022692"/>
    </source>
</evidence>
<feature type="transmembrane region" description="Helical" evidence="24">
    <location>
        <begin position="226"/>
        <end position="244"/>
    </location>
</feature>
<comment type="catalytic activity">
    <reaction evidence="1">
        <text>a 1,2-diacyl-sn-glycero-3-phosphate + CTP + H(+) = a CDP-1,2-diacyl-sn-glycerol + diphosphate</text>
        <dbReference type="Rhea" id="RHEA:16229"/>
        <dbReference type="ChEBI" id="CHEBI:15378"/>
        <dbReference type="ChEBI" id="CHEBI:33019"/>
        <dbReference type="ChEBI" id="CHEBI:37563"/>
        <dbReference type="ChEBI" id="CHEBI:58332"/>
        <dbReference type="ChEBI" id="CHEBI:58608"/>
        <dbReference type="EC" id="2.7.7.41"/>
    </reaction>
</comment>
<evidence type="ECO:0000256" key="23">
    <source>
        <dbReference type="ARBA" id="ARBA00033406"/>
    </source>
</evidence>
<evidence type="ECO:0000256" key="6">
    <source>
        <dbReference type="ARBA" id="ARBA00012487"/>
    </source>
</evidence>